<dbReference type="NCBIfam" id="TIGR00360">
    <property type="entry name" value="ComEC_N-term"/>
    <property type="match status" value="1"/>
</dbReference>
<feature type="transmembrane region" description="Helical" evidence="6">
    <location>
        <begin position="394"/>
        <end position="410"/>
    </location>
</feature>
<keyword evidence="5 6" id="KW-0472">Membrane</keyword>
<dbReference type="InterPro" id="IPR004477">
    <property type="entry name" value="ComEC_N"/>
</dbReference>
<keyword evidence="4 6" id="KW-1133">Transmembrane helix</keyword>
<dbReference type="eggNOG" id="COG0658">
    <property type="taxonomic scope" value="Bacteria"/>
</dbReference>
<evidence type="ECO:0000259" key="7">
    <source>
        <dbReference type="Pfam" id="PF03772"/>
    </source>
</evidence>
<dbReference type="EMBL" id="CP001999">
    <property type="protein sequence ID" value="ADG93542.1"/>
    <property type="molecule type" value="Genomic_DNA"/>
</dbReference>
<dbReference type="GO" id="GO:0005886">
    <property type="term" value="C:plasma membrane"/>
    <property type="evidence" value="ECO:0007669"/>
    <property type="project" value="UniProtKB-SubCell"/>
</dbReference>
<evidence type="ECO:0000256" key="6">
    <source>
        <dbReference type="SAM" id="Phobius"/>
    </source>
</evidence>
<evidence type="ECO:0000313" key="8">
    <source>
        <dbReference type="EMBL" id="ADG93542.1"/>
    </source>
</evidence>
<feature type="transmembrane region" description="Helical" evidence="6">
    <location>
        <begin position="330"/>
        <end position="350"/>
    </location>
</feature>
<reference evidence="8 9" key="1">
    <citation type="journal article" date="2010" name="Stand. Genomic Sci.">
        <title>Complete genome sequence of Arcobacter nitrofigilis type strain (CI).</title>
        <authorList>
            <person name="Pati A."/>
            <person name="Gronow S."/>
            <person name="Lapidus A."/>
            <person name="Copeland A."/>
            <person name="Glavina Del Rio T."/>
            <person name="Nolan M."/>
            <person name="Lucas S."/>
            <person name="Tice H."/>
            <person name="Cheng J.F."/>
            <person name="Han C."/>
            <person name="Chertkov O."/>
            <person name="Bruce D."/>
            <person name="Tapia R."/>
            <person name="Goodwin L."/>
            <person name="Pitluck S."/>
            <person name="Liolios K."/>
            <person name="Ivanova N."/>
            <person name="Mavromatis K."/>
            <person name="Chen A."/>
            <person name="Palaniappan K."/>
            <person name="Land M."/>
            <person name="Hauser L."/>
            <person name="Chang Y.J."/>
            <person name="Jeffries C.D."/>
            <person name="Detter J.C."/>
            <person name="Rohde M."/>
            <person name="Goker M."/>
            <person name="Bristow J."/>
            <person name="Eisen J.A."/>
            <person name="Markowitz V."/>
            <person name="Hugenholtz P."/>
            <person name="Klenk H.P."/>
            <person name="Kyrpides N.C."/>
        </authorList>
    </citation>
    <scope>NUCLEOTIDE SEQUENCE [LARGE SCALE GENOMIC DNA]</scope>
    <source>
        <strain evidence="9">ATCC 33309 / DSM 7299 / CCUG 15893 / LMG 7604 / NCTC 12251 / CI</strain>
    </source>
</reference>
<dbReference type="PANTHER" id="PTHR30619:SF7">
    <property type="entry name" value="BETA-LACTAMASE DOMAIN PROTEIN"/>
    <property type="match status" value="1"/>
</dbReference>
<evidence type="ECO:0000256" key="5">
    <source>
        <dbReference type="ARBA" id="ARBA00023136"/>
    </source>
</evidence>
<comment type="subcellular location">
    <subcellularLocation>
        <location evidence="1">Cell membrane</location>
        <topology evidence="1">Multi-pass membrane protein</topology>
    </subcellularLocation>
</comment>
<dbReference type="KEGG" id="ant:Arnit_1888"/>
<dbReference type="OrthoDB" id="5372341at2"/>
<sequence precursor="true">MQKLNLINDKKELFVFSFLLLLTFFITLSFQYNNYKNLITNSIYKLEAQVINKYEKEDFNIYKLQASDFSFFTSVSKELDLKRLDYIDISILTSQISFLEYLKGFYVKSFNIFKKQKNSIKKDLKEKIESQHTNKNISEIYEAIFLGLPTNSKLRDIFAVYSISHLIAISGFHLGVLSFILYFIFYYPYNFFHNKYFPYRNRRFDILCMVMIFLFSYLIFTNLMPSLLRAFIMMFFGIFLLRANIKLISFETLLLTLLFIIVLFPKYLFSISLWFSIIGVFYIFLFIKYFQNFNKVFLFLFFNIWIFASFNPIVHYFFGVTSWVQLFSPLITIVFTIFYPLELFLHLIGYGNLLDSFLTIATNIKFHSFEVITPLWFFITYILISLLAIIRKEAFVVLNILLVGFNLYLYL</sequence>
<organism evidence="8 9">
    <name type="scientific">Arcobacter nitrofigilis (strain ATCC 33309 / DSM 7299 / CCUG 15893 / LMG 7604 / NCTC 12251 / CI)</name>
    <name type="common">Campylobacter nitrofigilis</name>
    <dbReference type="NCBI Taxonomy" id="572480"/>
    <lineage>
        <taxon>Bacteria</taxon>
        <taxon>Pseudomonadati</taxon>
        <taxon>Campylobacterota</taxon>
        <taxon>Epsilonproteobacteria</taxon>
        <taxon>Campylobacterales</taxon>
        <taxon>Arcobacteraceae</taxon>
        <taxon>Arcobacter</taxon>
    </lineage>
</organism>
<keyword evidence="9" id="KW-1185">Reference proteome</keyword>
<dbReference type="STRING" id="572480.Arnit_1888"/>
<accession>D5V1V8</accession>
<feature type="transmembrane region" description="Helical" evidence="6">
    <location>
        <begin position="297"/>
        <end position="318"/>
    </location>
</feature>
<evidence type="ECO:0000256" key="2">
    <source>
        <dbReference type="ARBA" id="ARBA00022475"/>
    </source>
</evidence>
<dbReference type="PANTHER" id="PTHR30619">
    <property type="entry name" value="DNA INTERNALIZATION/COMPETENCE PROTEIN COMEC/REC2"/>
    <property type="match status" value="1"/>
</dbReference>
<dbReference type="HOGENOM" id="CLU_054204_0_0_7"/>
<dbReference type="InterPro" id="IPR052159">
    <property type="entry name" value="Competence_DNA_uptake"/>
</dbReference>
<feature type="transmembrane region" description="Helical" evidence="6">
    <location>
        <begin position="248"/>
        <end position="265"/>
    </location>
</feature>
<evidence type="ECO:0000256" key="4">
    <source>
        <dbReference type="ARBA" id="ARBA00022989"/>
    </source>
</evidence>
<proteinExistence type="predicted"/>
<feature type="domain" description="ComEC/Rec2-related protein" evidence="7">
    <location>
        <begin position="153"/>
        <end position="360"/>
    </location>
</feature>
<gene>
    <name evidence="8" type="ordered locus">Arnit_1888</name>
</gene>
<dbReference type="AlphaFoldDB" id="D5V1V8"/>
<keyword evidence="2" id="KW-1003">Cell membrane</keyword>
<protein>
    <submittedName>
        <fullName evidence="8">ComEC/Rec2-related protein</fullName>
    </submittedName>
</protein>
<feature type="transmembrane region" description="Helical" evidence="6">
    <location>
        <begin position="271"/>
        <end position="290"/>
    </location>
</feature>
<feature type="transmembrane region" description="Helical" evidence="6">
    <location>
        <begin position="12"/>
        <end position="32"/>
    </location>
</feature>
<keyword evidence="3 6" id="KW-0812">Transmembrane</keyword>
<dbReference type="Pfam" id="PF03772">
    <property type="entry name" value="Competence"/>
    <property type="match status" value="1"/>
</dbReference>
<evidence type="ECO:0000256" key="1">
    <source>
        <dbReference type="ARBA" id="ARBA00004651"/>
    </source>
</evidence>
<name>D5V1V8_ARCNC</name>
<feature type="transmembrane region" description="Helical" evidence="6">
    <location>
        <begin position="371"/>
        <end position="388"/>
    </location>
</feature>
<dbReference type="RefSeq" id="WP_013135687.1">
    <property type="nucleotide sequence ID" value="NC_014166.1"/>
</dbReference>
<evidence type="ECO:0000256" key="3">
    <source>
        <dbReference type="ARBA" id="ARBA00022692"/>
    </source>
</evidence>
<feature type="transmembrane region" description="Helical" evidence="6">
    <location>
        <begin position="158"/>
        <end position="184"/>
    </location>
</feature>
<dbReference type="Proteomes" id="UP000000939">
    <property type="component" value="Chromosome"/>
</dbReference>
<evidence type="ECO:0000313" key="9">
    <source>
        <dbReference type="Proteomes" id="UP000000939"/>
    </source>
</evidence>
<feature type="transmembrane region" description="Helical" evidence="6">
    <location>
        <begin position="204"/>
        <end position="220"/>
    </location>
</feature>